<sequence>MNTFGAHRVVLVCCLCEREGTAARPICLRACLRPPCVRTANGGRRDSSPGAVPLAAGQGPLWFRTEVRRHAVVGAG</sequence>
<organism evidence="1 2">
    <name type="scientific">Synaphobranchus kaupii</name>
    <name type="common">Kaup's arrowtooth eel</name>
    <dbReference type="NCBI Taxonomy" id="118154"/>
    <lineage>
        <taxon>Eukaryota</taxon>
        <taxon>Metazoa</taxon>
        <taxon>Chordata</taxon>
        <taxon>Craniata</taxon>
        <taxon>Vertebrata</taxon>
        <taxon>Euteleostomi</taxon>
        <taxon>Actinopterygii</taxon>
        <taxon>Neopterygii</taxon>
        <taxon>Teleostei</taxon>
        <taxon>Anguilliformes</taxon>
        <taxon>Synaphobranchidae</taxon>
        <taxon>Synaphobranchus</taxon>
    </lineage>
</organism>
<comment type="caution">
    <text evidence="1">The sequence shown here is derived from an EMBL/GenBank/DDBJ whole genome shotgun (WGS) entry which is preliminary data.</text>
</comment>
<proteinExistence type="predicted"/>
<evidence type="ECO:0000313" key="2">
    <source>
        <dbReference type="Proteomes" id="UP001152622"/>
    </source>
</evidence>
<dbReference type="AlphaFoldDB" id="A0A9Q1G4N3"/>
<accession>A0A9Q1G4N3</accession>
<name>A0A9Q1G4N3_SYNKA</name>
<protein>
    <submittedName>
        <fullName evidence="1">Uncharacterized protein</fullName>
    </submittedName>
</protein>
<gene>
    <name evidence="1" type="ORF">SKAU_G00054120</name>
</gene>
<dbReference type="Proteomes" id="UP001152622">
    <property type="component" value="Chromosome 2"/>
</dbReference>
<reference evidence="1" key="1">
    <citation type="journal article" date="2023" name="Science">
        <title>Genome structures resolve the early diversification of teleost fishes.</title>
        <authorList>
            <person name="Parey E."/>
            <person name="Louis A."/>
            <person name="Montfort J."/>
            <person name="Bouchez O."/>
            <person name="Roques C."/>
            <person name="Iampietro C."/>
            <person name="Lluch J."/>
            <person name="Castinel A."/>
            <person name="Donnadieu C."/>
            <person name="Desvignes T."/>
            <person name="Floi Bucao C."/>
            <person name="Jouanno E."/>
            <person name="Wen M."/>
            <person name="Mejri S."/>
            <person name="Dirks R."/>
            <person name="Jansen H."/>
            <person name="Henkel C."/>
            <person name="Chen W.J."/>
            <person name="Zahm M."/>
            <person name="Cabau C."/>
            <person name="Klopp C."/>
            <person name="Thompson A.W."/>
            <person name="Robinson-Rechavi M."/>
            <person name="Braasch I."/>
            <person name="Lecointre G."/>
            <person name="Bobe J."/>
            <person name="Postlethwait J.H."/>
            <person name="Berthelot C."/>
            <person name="Roest Crollius H."/>
            <person name="Guiguen Y."/>
        </authorList>
    </citation>
    <scope>NUCLEOTIDE SEQUENCE</scope>
    <source>
        <strain evidence="1">WJC10195</strain>
    </source>
</reference>
<dbReference type="EMBL" id="JAINUF010000002">
    <property type="protein sequence ID" value="KAJ8374832.1"/>
    <property type="molecule type" value="Genomic_DNA"/>
</dbReference>
<keyword evidence="2" id="KW-1185">Reference proteome</keyword>
<evidence type="ECO:0000313" key="1">
    <source>
        <dbReference type="EMBL" id="KAJ8374832.1"/>
    </source>
</evidence>